<feature type="domain" description="Response regulatory" evidence="5">
    <location>
        <begin position="3"/>
        <end position="119"/>
    </location>
</feature>
<dbReference type="CDD" id="cd17535">
    <property type="entry name" value="REC_NarL-like"/>
    <property type="match status" value="1"/>
</dbReference>
<dbReference type="GO" id="GO:0000160">
    <property type="term" value="P:phosphorelay signal transduction system"/>
    <property type="evidence" value="ECO:0007669"/>
    <property type="project" value="InterPro"/>
</dbReference>
<dbReference type="RefSeq" id="WP_145268485.1">
    <property type="nucleotide sequence ID" value="NZ_CP036272.1"/>
</dbReference>
<dbReference type="SMART" id="SM00448">
    <property type="entry name" value="REC"/>
    <property type="match status" value="1"/>
</dbReference>
<reference evidence="6 7" key="1">
    <citation type="submission" date="2019-02" db="EMBL/GenBank/DDBJ databases">
        <title>Deep-cultivation of Planctomycetes and their phenomic and genomic characterization uncovers novel biology.</title>
        <authorList>
            <person name="Wiegand S."/>
            <person name="Jogler M."/>
            <person name="Boedeker C."/>
            <person name="Pinto D."/>
            <person name="Vollmers J."/>
            <person name="Rivas-Marin E."/>
            <person name="Kohn T."/>
            <person name="Peeters S.H."/>
            <person name="Heuer A."/>
            <person name="Rast P."/>
            <person name="Oberbeckmann S."/>
            <person name="Bunk B."/>
            <person name="Jeske O."/>
            <person name="Meyerdierks A."/>
            <person name="Storesund J.E."/>
            <person name="Kallscheuer N."/>
            <person name="Luecker S."/>
            <person name="Lage O.M."/>
            <person name="Pohl T."/>
            <person name="Merkel B.J."/>
            <person name="Hornburger P."/>
            <person name="Mueller R.-W."/>
            <person name="Bruemmer F."/>
            <person name="Labrenz M."/>
            <person name="Spormann A.M."/>
            <person name="Op den Camp H."/>
            <person name="Overmann J."/>
            <person name="Amann R."/>
            <person name="Jetten M.S.M."/>
            <person name="Mascher T."/>
            <person name="Medema M.H."/>
            <person name="Devos D.P."/>
            <person name="Kaster A.-K."/>
            <person name="Ovreas L."/>
            <person name="Rohde M."/>
            <person name="Galperin M.Y."/>
            <person name="Jogler C."/>
        </authorList>
    </citation>
    <scope>NUCLEOTIDE SEQUENCE [LARGE SCALE GENOMIC DNA]</scope>
    <source>
        <strain evidence="6 7">SV_7m_r</strain>
    </source>
</reference>
<dbReference type="InterPro" id="IPR058245">
    <property type="entry name" value="NreC/VraR/RcsB-like_REC"/>
</dbReference>
<dbReference type="CDD" id="cd06170">
    <property type="entry name" value="LuxR_C_like"/>
    <property type="match status" value="1"/>
</dbReference>
<dbReference type="InterPro" id="IPR000792">
    <property type="entry name" value="Tscrpt_reg_LuxR_C"/>
</dbReference>
<dbReference type="EMBL" id="CP036272">
    <property type="protein sequence ID" value="QDT57789.1"/>
    <property type="molecule type" value="Genomic_DNA"/>
</dbReference>
<evidence type="ECO:0000259" key="4">
    <source>
        <dbReference type="PROSITE" id="PS50043"/>
    </source>
</evidence>
<dbReference type="PROSITE" id="PS50110">
    <property type="entry name" value="RESPONSE_REGULATORY"/>
    <property type="match status" value="1"/>
</dbReference>
<dbReference type="InterPro" id="IPR011006">
    <property type="entry name" value="CheY-like_superfamily"/>
</dbReference>
<dbReference type="SUPFAM" id="SSF52172">
    <property type="entry name" value="CheY-like"/>
    <property type="match status" value="1"/>
</dbReference>
<dbReference type="PROSITE" id="PS50043">
    <property type="entry name" value="HTH_LUXR_2"/>
    <property type="match status" value="1"/>
</dbReference>
<gene>
    <name evidence="6" type="primary">uvrY_1</name>
    <name evidence="6" type="ORF">SV7mr_02740</name>
</gene>
<dbReference type="InterPro" id="IPR001789">
    <property type="entry name" value="Sig_transdc_resp-reg_receiver"/>
</dbReference>
<dbReference type="PANTHER" id="PTHR43214">
    <property type="entry name" value="TWO-COMPONENT RESPONSE REGULATOR"/>
    <property type="match status" value="1"/>
</dbReference>
<dbReference type="OrthoDB" id="9796655at2"/>
<dbReference type="AlphaFoldDB" id="A0A517SNU0"/>
<dbReference type="GO" id="GO:0006355">
    <property type="term" value="P:regulation of DNA-templated transcription"/>
    <property type="evidence" value="ECO:0007669"/>
    <property type="project" value="InterPro"/>
</dbReference>
<accession>A0A517SNU0</accession>
<organism evidence="6 7">
    <name type="scientific">Stieleria bergensis</name>
    <dbReference type="NCBI Taxonomy" id="2528025"/>
    <lineage>
        <taxon>Bacteria</taxon>
        <taxon>Pseudomonadati</taxon>
        <taxon>Planctomycetota</taxon>
        <taxon>Planctomycetia</taxon>
        <taxon>Pirellulales</taxon>
        <taxon>Pirellulaceae</taxon>
        <taxon>Stieleria</taxon>
    </lineage>
</organism>
<name>A0A517SNU0_9BACT</name>
<dbReference type="PRINTS" id="PR00038">
    <property type="entry name" value="HTHLUXR"/>
</dbReference>
<dbReference type="Proteomes" id="UP000315003">
    <property type="component" value="Chromosome"/>
</dbReference>
<dbReference type="InterPro" id="IPR036388">
    <property type="entry name" value="WH-like_DNA-bd_sf"/>
</dbReference>
<dbReference type="PANTHER" id="PTHR43214:SF43">
    <property type="entry name" value="TWO-COMPONENT RESPONSE REGULATOR"/>
    <property type="match status" value="1"/>
</dbReference>
<dbReference type="SMART" id="SM00421">
    <property type="entry name" value="HTH_LUXR"/>
    <property type="match status" value="1"/>
</dbReference>
<feature type="domain" description="HTH luxR-type" evidence="4">
    <location>
        <begin position="164"/>
        <end position="229"/>
    </location>
</feature>
<dbReference type="Gene3D" id="1.10.10.10">
    <property type="entry name" value="Winged helix-like DNA-binding domain superfamily/Winged helix DNA-binding domain"/>
    <property type="match status" value="1"/>
</dbReference>
<evidence type="ECO:0000256" key="1">
    <source>
        <dbReference type="ARBA" id="ARBA00022553"/>
    </source>
</evidence>
<dbReference type="Pfam" id="PF00072">
    <property type="entry name" value="Response_reg"/>
    <property type="match status" value="1"/>
</dbReference>
<dbReference type="InterPro" id="IPR039420">
    <property type="entry name" value="WalR-like"/>
</dbReference>
<dbReference type="InterPro" id="IPR016032">
    <property type="entry name" value="Sig_transdc_resp-reg_C-effctor"/>
</dbReference>
<dbReference type="GO" id="GO:0003677">
    <property type="term" value="F:DNA binding"/>
    <property type="evidence" value="ECO:0007669"/>
    <property type="project" value="UniProtKB-KW"/>
</dbReference>
<evidence type="ECO:0000256" key="3">
    <source>
        <dbReference type="PROSITE-ProRule" id="PRU00169"/>
    </source>
</evidence>
<keyword evidence="7" id="KW-1185">Reference proteome</keyword>
<proteinExistence type="predicted"/>
<comment type="caution">
    <text evidence="3">Lacks conserved residue(s) required for the propagation of feature annotation.</text>
</comment>
<dbReference type="SUPFAM" id="SSF46894">
    <property type="entry name" value="C-terminal effector domain of the bipartite response regulators"/>
    <property type="match status" value="1"/>
</dbReference>
<evidence type="ECO:0000259" key="5">
    <source>
        <dbReference type="PROSITE" id="PS50110"/>
    </source>
</evidence>
<evidence type="ECO:0000313" key="6">
    <source>
        <dbReference type="EMBL" id="QDT57789.1"/>
    </source>
</evidence>
<dbReference type="PROSITE" id="PS00622">
    <property type="entry name" value="HTH_LUXR_1"/>
    <property type="match status" value="1"/>
</dbReference>
<dbReference type="Pfam" id="PF00196">
    <property type="entry name" value="GerE"/>
    <property type="match status" value="1"/>
</dbReference>
<sequence>MKSILILDAFPIIRQGIAALFVDRSDWFVFGSAGSLQHAEQLMEEAHPDLILLGLNLPDASGTHAITHLSMKAPHSRIVASSPRSHDRYSQQCLVAGAHGYVSKTSLPDHFIKTIDEVANEQVGDFVDQIELPSNNVIGQCIESAPLPHPDRPWEHYQSDKDAPVRPLDALSDRELLVLELIGSGQSTAEISRYIGIKPKTVDSYRERIKKKLSLESTSALTHYAIRWVIGLESI</sequence>
<dbReference type="Gene3D" id="3.40.50.2300">
    <property type="match status" value="1"/>
</dbReference>
<evidence type="ECO:0000256" key="2">
    <source>
        <dbReference type="ARBA" id="ARBA00023125"/>
    </source>
</evidence>
<protein>
    <submittedName>
        <fullName evidence="6">Response regulator UvrY</fullName>
    </submittedName>
</protein>
<keyword evidence="2" id="KW-0238">DNA-binding</keyword>
<keyword evidence="1" id="KW-0597">Phosphoprotein</keyword>
<evidence type="ECO:0000313" key="7">
    <source>
        <dbReference type="Proteomes" id="UP000315003"/>
    </source>
</evidence>